<evidence type="ECO:0000256" key="6">
    <source>
        <dbReference type="ARBA" id="ARBA00023242"/>
    </source>
</evidence>
<dbReference type="InterPro" id="IPR019258">
    <property type="entry name" value="Mediator_Med4"/>
</dbReference>
<reference evidence="11" key="1">
    <citation type="submission" date="2018-08" db="EMBL/GenBank/DDBJ databases">
        <authorList>
            <person name="Cornetti L."/>
        </authorList>
    </citation>
    <scope>NUCLEOTIDE SEQUENCE</scope>
    <source>
        <strain evidence="11">DE-FRO-2-1</strain>
    </source>
</reference>
<evidence type="ECO:0000256" key="10">
    <source>
        <dbReference type="SAM" id="MobiDB-lite"/>
    </source>
</evidence>
<sequence length="254" mass="28150">MSSSQKSTREVLLTCLDDIEIIAKELLDNLIAQKQQKPISTDHSQLVELLLQKDAELKTNLKLAEEQGVLQQKVVALETEVEHHDVEIRNLQKQLKEAEQLLATAIFQAKQKLQSIAKANRKPVNSEELIKFAHRISASNAVCAPLTWQQGDMRRPYPTDIEMRLGFLGRLGEINVNGHLSNFPDLLHRPLPQGSAPNSQAGTYSWHSQGDLHMPLSVSHLGVGGMDSRTPKKESDDVDVMSTDSSSSSSSDSQ</sequence>
<gene>
    <name evidence="11" type="primary">EOG090X0DX5</name>
    <name evidence="8" type="synonym">MED4</name>
</gene>
<dbReference type="PANTHER" id="PTHR13208:SF2">
    <property type="entry name" value="MEDIATOR OF RNA POLYMERASE II TRANSCRIPTION SUBUNIT 4"/>
    <property type="match status" value="1"/>
</dbReference>
<name>A0A4Y7NJ60_9CRUS</name>
<dbReference type="GO" id="GO:0006357">
    <property type="term" value="P:regulation of transcription by RNA polymerase II"/>
    <property type="evidence" value="ECO:0007669"/>
    <property type="project" value="InterPro"/>
</dbReference>
<feature type="compositionally biased region" description="Low complexity" evidence="10">
    <location>
        <begin position="240"/>
        <end position="254"/>
    </location>
</feature>
<dbReference type="GO" id="GO:0016592">
    <property type="term" value="C:mediator complex"/>
    <property type="evidence" value="ECO:0007669"/>
    <property type="project" value="InterPro"/>
</dbReference>
<keyword evidence="9" id="KW-0175">Coiled coil</keyword>
<dbReference type="AlphaFoldDB" id="A0A4Y7NJ60"/>
<keyword evidence="6 8" id="KW-0539">Nucleus</keyword>
<accession>A0A4Y7NJ60</accession>
<dbReference type="Pfam" id="PF10018">
    <property type="entry name" value="Med4"/>
    <property type="match status" value="1"/>
</dbReference>
<dbReference type="GO" id="GO:0003712">
    <property type="term" value="F:transcription coregulator activity"/>
    <property type="evidence" value="ECO:0007669"/>
    <property type="project" value="InterPro"/>
</dbReference>
<organism evidence="11">
    <name type="scientific">Moina brachiata</name>
    <dbReference type="NCBI Taxonomy" id="675436"/>
    <lineage>
        <taxon>Eukaryota</taxon>
        <taxon>Metazoa</taxon>
        <taxon>Ecdysozoa</taxon>
        <taxon>Arthropoda</taxon>
        <taxon>Crustacea</taxon>
        <taxon>Branchiopoda</taxon>
        <taxon>Diplostraca</taxon>
        <taxon>Cladocera</taxon>
        <taxon>Anomopoda</taxon>
        <taxon>Moinidae</taxon>
        <taxon>Moina</taxon>
    </lineage>
</organism>
<comment type="subunit">
    <text evidence="8">Component of the Mediator complex.</text>
</comment>
<keyword evidence="4 8" id="KW-0805">Transcription regulation</keyword>
<proteinExistence type="evidence at transcript level"/>
<evidence type="ECO:0000256" key="1">
    <source>
        <dbReference type="ARBA" id="ARBA00004123"/>
    </source>
</evidence>
<keyword evidence="8" id="KW-0010">Activator</keyword>
<evidence type="ECO:0000256" key="3">
    <source>
        <dbReference type="ARBA" id="ARBA00020629"/>
    </source>
</evidence>
<comment type="similarity">
    <text evidence="2 8">Belongs to the Mediator complex subunit 4 family.</text>
</comment>
<dbReference type="GO" id="GO:0070847">
    <property type="term" value="C:core mediator complex"/>
    <property type="evidence" value="ECO:0007669"/>
    <property type="project" value="TreeGrafter"/>
</dbReference>
<evidence type="ECO:0000256" key="7">
    <source>
        <dbReference type="ARBA" id="ARBA00031257"/>
    </source>
</evidence>
<evidence type="ECO:0000256" key="9">
    <source>
        <dbReference type="SAM" id="Coils"/>
    </source>
</evidence>
<evidence type="ECO:0000313" key="11">
    <source>
        <dbReference type="EMBL" id="SVE93269.1"/>
    </source>
</evidence>
<comment type="function">
    <text evidence="8">Component of the Mediator complex, a coactivator involved in the regulated transcription of nearly all RNA polymerase II-dependent genes. Mediator functions as a bridge to convey information from gene-specific regulatory proteins to the basal RNA polymerase II transcription machinery. Mediator is recruited to promoters by direct interactions with regulatory proteins and serves as a scaffold for the assembly of a functional preinitiation complex with RNA polymerase II and the general transcription factors.</text>
</comment>
<dbReference type="PANTHER" id="PTHR13208">
    <property type="entry name" value="MEDIATOR OF RNA POLYMERASE II TRANSCRIPTION SUBUNIT 4"/>
    <property type="match status" value="1"/>
</dbReference>
<evidence type="ECO:0000256" key="2">
    <source>
        <dbReference type="ARBA" id="ARBA00009626"/>
    </source>
</evidence>
<comment type="subcellular location">
    <subcellularLocation>
        <location evidence="1 8">Nucleus</location>
    </subcellularLocation>
</comment>
<protein>
    <recommendedName>
        <fullName evidence="3 8">Mediator of RNA polymerase II transcription subunit 4</fullName>
    </recommendedName>
    <alternativeName>
        <fullName evidence="7 8">Mediator complex subunit 4</fullName>
    </alternativeName>
</protein>
<keyword evidence="5 8" id="KW-0804">Transcription</keyword>
<feature type="region of interest" description="Disordered" evidence="10">
    <location>
        <begin position="217"/>
        <end position="254"/>
    </location>
</feature>
<evidence type="ECO:0000256" key="5">
    <source>
        <dbReference type="ARBA" id="ARBA00023163"/>
    </source>
</evidence>
<dbReference type="EMBL" id="LR023650">
    <property type="protein sequence ID" value="SVE93269.1"/>
    <property type="molecule type" value="mRNA"/>
</dbReference>
<feature type="coiled-coil region" evidence="9">
    <location>
        <begin position="47"/>
        <end position="108"/>
    </location>
</feature>
<evidence type="ECO:0000256" key="4">
    <source>
        <dbReference type="ARBA" id="ARBA00023015"/>
    </source>
</evidence>
<evidence type="ECO:0000256" key="8">
    <source>
        <dbReference type="RuleBase" id="RU364141"/>
    </source>
</evidence>